<dbReference type="AlphaFoldDB" id="Q2LW11"/>
<feature type="region of interest" description="Disordered" evidence="1">
    <location>
        <begin position="127"/>
        <end position="153"/>
    </location>
</feature>
<dbReference type="KEGG" id="sat:SYN_01585"/>
<proteinExistence type="predicted"/>
<organism evidence="2 3">
    <name type="scientific">Syntrophus aciditrophicus (strain SB)</name>
    <dbReference type="NCBI Taxonomy" id="56780"/>
    <lineage>
        <taxon>Bacteria</taxon>
        <taxon>Pseudomonadati</taxon>
        <taxon>Thermodesulfobacteriota</taxon>
        <taxon>Syntrophia</taxon>
        <taxon>Syntrophales</taxon>
        <taxon>Syntrophaceae</taxon>
        <taxon>Syntrophus</taxon>
    </lineage>
</organism>
<dbReference type="InParanoid" id="Q2LW11"/>
<dbReference type="RefSeq" id="WP_011418288.1">
    <property type="nucleotide sequence ID" value="NC_007759.1"/>
</dbReference>
<evidence type="ECO:0000313" key="3">
    <source>
        <dbReference type="Proteomes" id="UP000001933"/>
    </source>
</evidence>
<name>Q2LW11_SYNAS</name>
<dbReference type="STRING" id="56780.SYN_01585"/>
<dbReference type="Proteomes" id="UP000001933">
    <property type="component" value="Chromosome"/>
</dbReference>
<sequence length="153" mass="17458">MAYKMLITVKNHSWIDMREVAISIIFITFIFCSLAFAEDRAVKVHSQSEPAKSAILKVVKMRATGRIIDITDTTLKIERVIKGTVEPFEFQLEKPITKFRVGDKVVVRYITKDEKNILKEIMPQRKLNSSKEMVQPRVKSADLPPLKGSAPLK</sequence>
<gene>
    <name evidence="2" type="ORF">SYN_01585</name>
</gene>
<keyword evidence="3" id="KW-1185">Reference proteome</keyword>
<evidence type="ECO:0000313" key="2">
    <source>
        <dbReference type="EMBL" id="ABC78269.1"/>
    </source>
</evidence>
<reference evidence="2 3" key="1">
    <citation type="journal article" date="2007" name="Proc. Natl. Acad. Sci. U.S.A.">
        <title>The genome of Syntrophus aciditrophicus: life at the thermodynamic limit of microbial growth.</title>
        <authorList>
            <person name="McInerney M.J."/>
            <person name="Rohlin L."/>
            <person name="Mouttaki H."/>
            <person name="Kim U."/>
            <person name="Krupp R.S."/>
            <person name="Rios-Hernandez L."/>
            <person name="Sieber J."/>
            <person name="Struchtemeyer C.G."/>
            <person name="Bhattacharyya A."/>
            <person name="Campbell J.W."/>
            <person name="Gunsalus R.P."/>
        </authorList>
    </citation>
    <scope>NUCLEOTIDE SEQUENCE [LARGE SCALE GENOMIC DNA]</scope>
    <source>
        <strain evidence="2 3">SB</strain>
    </source>
</reference>
<dbReference type="HOGENOM" id="CLU_1712349_0_0_7"/>
<accession>Q2LW11</accession>
<dbReference type="OrthoDB" id="9857687at2"/>
<evidence type="ECO:0000256" key="1">
    <source>
        <dbReference type="SAM" id="MobiDB-lite"/>
    </source>
</evidence>
<protein>
    <submittedName>
        <fullName evidence="2">Hypothetical membrane protein</fullName>
    </submittedName>
</protein>
<dbReference type="EMBL" id="CP000252">
    <property type="protein sequence ID" value="ABC78269.1"/>
    <property type="molecule type" value="Genomic_DNA"/>
</dbReference>